<dbReference type="Proteomes" id="UP000273982">
    <property type="component" value="Chromosome"/>
</dbReference>
<sequence length="289" mass="31186">MPGFSAKEFLSDCSEHFVIILGTNEIASAVAARLTWERRRVVLSHDAYPPVIRRGMAFHDALYGDRAEVDGVVADLTQTTLDVVDVLSRPGHVAVSPLPLTDLIPLRAPDVLIDARMQKHRVTPDLRGIAGLVIGLGPNFTAGWNCDVAIETHPAHTGELLENGATLPSDGVARVLGGVGKERFVYAARDGVWRTPLDIGARVFRDYLLGRLDGLPIQAPMDGFLRGIARDGVHGARGVKLVEIDPRGRASNWTGTDERGRAIAEAVVRAIAESPAGGRRPSRTRVTLH</sequence>
<evidence type="ECO:0000313" key="2">
    <source>
        <dbReference type="Proteomes" id="UP000273982"/>
    </source>
</evidence>
<proteinExistence type="predicted"/>
<dbReference type="RefSeq" id="WP_124739668.1">
    <property type="nucleotide sequence ID" value="NZ_CP034086.1"/>
</dbReference>
<accession>A0A3G8M991</accession>
<reference evidence="1 2" key="1">
    <citation type="submission" date="2018-11" db="EMBL/GenBank/DDBJ databases">
        <title>Genome squencing of methanotrophic bacteria isolated from alkaline groundwater in Korea.</title>
        <authorList>
            <person name="Nguyen L.N."/>
        </authorList>
    </citation>
    <scope>NUCLEOTIDE SEQUENCE [LARGE SCALE GENOMIC DNA]</scope>
    <source>
        <strain evidence="1 2">GW6</strain>
    </source>
</reference>
<protein>
    <submittedName>
        <fullName evidence="1">Xanthine dehydrogenase</fullName>
    </submittedName>
</protein>
<dbReference type="EMBL" id="CP034086">
    <property type="protein sequence ID" value="AZG78064.1"/>
    <property type="molecule type" value="Genomic_DNA"/>
</dbReference>
<dbReference type="KEGG" id="mros:EHO51_15700"/>
<evidence type="ECO:0000313" key="1">
    <source>
        <dbReference type="EMBL" id="AZG78064.1"/>
    </source>
</evidence>
<dbReference type="AlphaFoldDB" id="A0A3G8M991"/>
<gene>
    <name evidence="1" type="ORF">EHO51_15700</name>
</gene>
<name>A0A3G8M991_9HYPH</name>
<organism evidence="1 2">
    <name type="scientific">Methylocystis rosea</name>
    <dbReference type="NCBI Taxonomy" id="173366"/>
    <lineage>
        <taxon>Bacteria</taxon>
        <taxon>Pseudomonadati</taxon>
        <taxon>Pseudomonadota</taxon>
        <taxon>Alphaproteobacteria</taxon>
        <taxon>Hyphomicrobiales</taxon>
        <taxon>Methylocystaceae</taxon>
        <taxon>Methylocystis</taxon>
    </lineage>
</organism>